<gene>
    <name evidence="3" type="ORF">BSTOLATCC_MIC49199</name>
</gene>
<name>A0AAU9JQQ5_9CILI</name>
<dbReference type="Pfam" id="PF00169">
    <property type="entry name" value="PH"/>
    <property type="match status" value="1"/>
</dbReference>
<accession>A0AAU9JQQ5</accession>
<dbReference type="Gene3D" id="2.30.29.30">
    <property type="entry name" value="Pleckstrin-homology domain (PH domain)/Phosphotyrosine-binding domain (PTB)"/>
    <property type="match status" value="1"/>
</dbReference>
<protein>
    <recommendedName>
        <fullName evidence="2">PH domain-containing protein</fullName>
    </recommendedName>
</protein>
<dbReference type="PROSITE" id="PS50003">
    <property type="entry name" value="PH_DOMAIN"/>
    <property type="match status" value="1"/>
</dbReference>
<keyword evidence="4" id="KW-1185">Reference proteome</keyword>
<dbReference type="InterPro" id="IPR001849">
    <property type="entry name" value="PH_domain"/>
</dbReference>
<reference evidence="3" key="1">
    <citation type="submission" date="2021-09" db="EMBL/GenBank/DDBJ databases">
        <authorList>
            <consortium name="AG Swart"/>
            <person name="Singh M."/>
            <person name="Singh A."/>
            <person name="Seah K."/>
            <person name="Emmerich C."/>
        </authorList>
    </citation>
    <scope>NUCLEOTIDE SEQUENCE</scope>
    <source>
        <strain evidence="3">ATCC30299</strain>
    </source>
</reference>
<comment type="caution">
    <text evidence="3">The sequence shown here is derived from an EMBL/GenBank/DDBJ whole genome shotgun (WGS) entry which is preliminary data.</text>
</comment>
<evidence type="ECO:0000259" key="2">
    <source>
        <dbReference type="PROSITE" id="PS50003"/>
    </source>
</evidence>
<evidence type="ECO:0000313" key="3">
    <source>
        <dbReference type="EMBL" id="CAG9329567.1"/>
    </source>
</evidence>
<evidence type="ECO:0000256" key="1">
    <source>
        <dbReference type="SAM" id="MobiDB-lite"/>
    </source>
</evidence>
<dbReference type="PANTHER" id="PTHR47112:SF1">
    <property type="entry name" value="PX DOMAIN-CONTAINING PROTEIN"/>
    <property type="match status" value="1"/>
</dbReference>
<proteinExistence type="predicted"/>
<feature type="region of interest" description="Disordered" evidence="1">
    <location>
        <begin position="1"/>
        <end position="33"/>
    </location>
</feature>
<evidence type="ECO:0000313" key="4">
    <source>
        <dbReference type="Proteomes" id="UP001162131"/>
    </source>
</evidence>
<sequence>MAIKTGSEFQPFPLFDTENPPKRRFSYTSPPKNNKANISFNTFAASADLSRKDGWLKKRSKNLFHHWQWRYFVLQDKKLYYYRKSTDNQPAFVINFDLVTVDVQVINPTSPSSIIILPLGSKRILELKAKSSQELADWAFALHFHINSSEGKKKDLATLNQKKEFWKFDRISDAQFRQSASTGDILLFRSKNIAAKVQRVLTRSKFDHVAMLLCYSSGKIGLLEATGLDGVGIVFWDDFLMYNWHLLYSRIVYRKLNIERDQKMLDILSDFVDKVKGKGYKITPQKIFKKRENLKPGHEKNFFCSELIASAYKSLGLLPDEVPSCHYWPGHFANEKNIEIIGASLGPQLVVDMNL</sequence>
<dbReference type="InterPro" id="IPR038765">
    <property type="entry name" value="Papain-like_cys_pep_sf"/>
</dbReference>
<dbReference type="PANTHER" id="PTHR47112">
    <property type="entry name" value="PX DOMAIN-CONTAINING PROTEIN"/>
    <property type="match status" value="1"/>
</dbReference>
<dbReference type="Gene3D" id="3.90.1720.10">
    <property type="entry name" value="endopeptidase domain like (from Nostoc punctiforme)"/>
    <property type="match status" value="1"/>
</dbReference>
<dbReference type="EMBL" id="CAJZBQ010000048">
    <property type="protein sequence ID" value="CAG9329567.1"/>
    <property type="molecule type" value="Genomic_DNA"/>
</dbReference>
<dbReference type="SUPFAM" id="SSF54001">
    <property type="entry name" value="Cysteine proteinases"/>
    <property type="match status" value="1"/>
</dbReference>
<feature type="domain" description="PH" evidence="2">
    <location>
        <begin position="49"/>
        <end position="147"/>
    </location>
</feature>
<organism evidence="3 4">
    <name type="scientific">Blepharisma stoltei</name>
    <dbReference type="NCBI Taxonomy" id="1481888"/>
    <lineage>
        <taxon>Eukaryota</taxon>
        <taxon>Sar</taxon>
        <taxon>Alveolata</taxon>
        <taxon>Ciliophora</taxon>
        <taxon>Postciliodesmatophora</taxon>
        <taxon>Heterotrichea</taxon>
        <taxon>Heterotrichida</taxon>
        <taxon>Blepharismidae</taxon>
        <taxon>Blepharisma</taxon>
    </lineage>
</organism>
<dbReference type="InterPro" id="IPR011993">
    <property type="entry name" value="PH-like_dom_sf"/>
</dbReference>
<dbReference type="Proteomes" id="UP001162131">
    <property type="component" value="Unassembled WGS sequence"/>
</dbReference>
<dbReference type="AlphaFoldDB" id="A0AAU9JQQ5"/>
<dbReference type="SMART" id="SM00233">
    <property type="entry name" value="PH"/>
    <property type="match status" value="1"/>
</dbReference>
<dbReference type="SUPFAM" id="SSF50729">
    <property type="entry name" value="PH domain-like"/>
    <property type="match status" value="1"/>
</dbReference>